<sequence length="189" mass="20974">MWQQEDTEIAHAESVHDEARGMRGVRFVIDIGNIDPLDAAAVWWDQHGCARELFPGTACEVQSGSYREPRFVVRMSVPLPGVGHFTQTSRFSAERVSPEVFVIVVDAFEENVLWTRGLGTYRFSPGSDGTTLIEVTSLYAPKVPITVLNQASLAAARAHQRRYLSGRRPTDEEREQFLSAIDAGPQADA</sequence>
<dbReference type="Proteomes" id="UP001217485">
    <property type="component" value="Unassembled WGS sequence"/>
</dbReference>
<name>A0ABT5BTE4_9BACT</name>
<evidence type="ECO:0000256" key="1">
    <source>
        <dbReference type="SAM" id="MobiDB-lite"/>
    </source>
</evidence>
<gene>
    <name evidence="2" type="ORF">POL72_06740</name>
</gene>
<organism evidence="2 3">
    <name type="scientific">Sorangium atrum</name>
    <dbReference type="NCBI Taxonomy" id="2995308"/>
    <lineage>
        <taxon>Bacteria</taxon>
        <taxon>Pseudomonadati</taxon>
        <taxon>Myxococcota</taxon>
        <taxon>Polyangia</taxon>
        <taxon>Polyangiales</taxon>
        <taxon>Polyangiaceae</taxon>
        <taxon>Sorangium</taxon>
    </lineage>
</organism>
<protein>
    <recommendedName>
        <fullName evidence="4">Polyketide cyclase</fullName>
    </recommendedName>
</protein>
<evidence type="ECO:0000313" key="3">
    <source>
        <dbReference type="Proteomes" id="UP001217485"/>
    </source>
</evidence>
<dbReference type="RefSeq" id="WP_272094193.1">
    <property type="nucleotide sequence ID" value="NZ_JAQNDK010000001.1"/>
</dbReference>
<dbReference type="SUPFAM" id="SSF55961">
    <property type="entry name" value="Bet v1-like"/>
    <property type="match status" value="1"/>
</dbReference>
<comment type="caution">
    <text evidence="2">The sequence shown here is derived from an EMBL/GenBank/DDBJ whole genome shotgun (WGS) entry which is preliminary data.</text>
</comment>
<dbReference type="EMBL" id="JAQNDK010000001">
    <property type="protein sequence ID" value="MDC0677434.1"/>
    <property type="molecule type" value="Genomic_DNA"/>
</dbReference>
<evidence type="ECO:0008006" key="4">
    <source>
        <dbReference type="Google" id="ProtNLM"/>
    </source>
</evidence>
<keyword evidence="3" id="KW-1185">Reference proteome</keyword>
<evidence type="ECO:0000313" key="2">
    <source>
        <dbReference type="EMBL" id="MDC0677434.1"/>
    </source>
</evidence>
<accession>A0ABT5BTE4</accession>
<proteinExistence type="predicted"/>
<feature type="region of interest" description="Disordered" evidence="1">
    <location>
        <begin position="164"/>
        <end position="189"/>
    </location>
</feature>
<reference evidence="2 3" key="1">
    <citation type="submission" date="2023-01" db="EMBL/GenBank/DDBJ databases">
        <title>Minimal conservation of predation-associated metabolite biosynthetic gene clusters underscores biosynthetic potential of Myxococcota including descriptions for ten novel species: Archangium lansinium sp. nov., Myxococcus landrumus sp. nov., Nannocystis bai.</title>
        <authorList>
            <person name="Ahearne A."/>
            <person name="Stevens C."/>
            <person name="Dowd S."/>
        </authorList>
    </citation>
    <scope>NUCLEOTIDE SEQUENCE [LARGE SCALE GENOMIC DNA]</scope>
    <source>
        <strain evidence="2 3">WIWO2</strain>
    </source>
</reference>